<evidence type="ECO:0000313" key="1">
    <source>
        <dbReference type="EMBL" id="RDI50835.1"/>
    </source>
</evidence>
<dbReference type="Proteomes" id="UP000255355">
    <property type="component" value="Unassembled WGS sequence"/>
</dbReference>
<sequence length="87" mass="9079">MSRRVSGAGYWTIPIERGVRPAGSPKFAAALNFSPTWLLLDLPTAVLVAVFVGTGWLGYTQPGPAEVDAPTPALVVPTDPVAPAPPR</sequence>
<dbReference type="RefSeq" id="WP_147288971.1">
    <property type="nucleotide sequence ID" value="NZ_QQAZ01000005.1"/>
</dbReference>
<protein>
    <submittedName>
        <fullName evidence="1">Uncharacterized protein</fullName>
    </submittedName>
</protein>
<proteinExistence type="predicted"/>
<name>A0A370H3P3_9NOCA</name>
<gene>
    <name evidence="1" type="ORF">DFR68_105312</name>
</gene>
<accession>A0A370H3P3</accession>
<dbReference type="AlphaFoldDB" id="A0A370H3P3"/>
<organism evidence="1 2">
    <name type="scientific">Nocardia mexicana</name>
    <dbReference type="NCBI Taxonomy" id="279262"/>
    <lineage>
        <taxon>Bacteria</taxon>
        <taxon>Bacillati</taxon>
        <taxon>Actinomycetota</taxon>
        <taxon>Actinomycetes</taxon>
        <taxon>Mycobacteriales</taxon>
        <taxon>Nocardiaceae</taxon>
        <taxon>Nocardia</taxon>
    </lineage>
</organism>
<keyword evidence="2" id="KW-1185">Reference proteome</keyword>
<evidence type="ECO:0000313" key="2">
    <source>
        <dbReference type="Proteomes" id="UP000255355"/>
    </source>
</evidence>
<dbReference type="OrthoDB" id="4560833at2"/>
<dbReference type="EMBL" id="QQAZ01000005">
    <property type="protein sequence ID" value="RDI50835.1"/>
    <property type="molecule type" value="Genomic_DNA"/>
</dbReference>
<dbReference type="STRING" id="1210089.GCA_001613165_02473"/>
<comment type="caution">
    <text evidence="1">The sequence shown here is derived from an EMBL/GenBank/DDBJ whole genome shotgun (WGS) entry which is preliminary data.</text>
</comment>
<reference evidence="1 2" key="1">
    <citation type="submission" date="2018-07" db="EMBL/GenBank/DDBJ databases">
        <title>Genomic Encyclopedia of Type Strains, Phase IV (KMG-IV): sequencing the most valuable type-strain genomes for metagenomic binning, comparative biology and taxonomic classification.</title>
        <authorList>
            <person name="Goeker M."/>
        </authorList>
    </citation>
    <scope>NUCLEOTIDE SEQUENCE [LARGE SCALE GENOMIC DNA]</scope>
    <source>
        <strain evidence="1 2">DSM 44952</strain>
    </source>
</reference>